<dbReference type="GO" id="GO:0032259">
    <property type="term" value="P:methylation"/>
    <property type="evidence" value="ECO:0007669"/>
    <property type="project" value="UniProtKB-KW"/>
</dbReference>
<feature type="compositionally biased region" description="Basic and acidic residues" evidence="1">
    <location>
        <begin position="506"/>
        <end position="515"/>
    </location>
</feature>
<evidence type="ECO:0000313" key="3">
    <source>
        <dbReference type="EMBL" id="CAB1128080.1"/>
    </source>
</evidence>
<reference evidence="3 4" key="1">
    <citation type="submission" date="2020-02" db="EMBL/GenBank/DDBJ databases">
        <authorList>
            <person name="Hogendoorn C."/>
        </authorList>
    </citation>
    <scope>NUCLEOTIDE SEQUENCE [LARGE SCALE GENOMIC DNA]</scope>
    <source>
        <strain evidence="3">R501</strain>
    </source>
</reference>
<organism evidence="3 4">
    <name type="scientific">Candidatus Hydrogenisulfobacillus filiaventi</name>
    <dbReference type="NCBI Taxonomy" id="2707344"/>
    <lineage>
        <taxon>Bacteria</taxon>
        <taxon>Bacillati</taxon>
        <taxon>Bacillota</taxon>
        <taxon>Clostridia</taxon>
        <taxon>Eubacteriales</taxon>
        <taxon>Clostridiales Family XVII. Incertae Sedis</taxon>
        <taxon>Candidatus Hydrogenisulfobacillus</taxon>
    </lineage>
</organism>
<dbReference type="Pfam" id="PF08241">
    <property type="entry name" value="Methyltransf_11"/>
    <property type="match status" value="1"/>
</dbReference>
<dbReference type="PANTHER" id="PTHR43591">
    <property type="entry name" value="METHYLTRANSFERASE"/>
    <property type="match status" value="1"/>
</dbReference>
<evidence type="ECO:0000313" key="4">
    <source>
        <dbReference type="Proteomes" id="UP000503399"/>
    </source>
</evidence>
<dbReference type="InterPro" id="IPR029063">
    <property type="entry name" value="SAM-dependent_MTases_sf"/>
</dbReference>
<proteinExistence type="predicted"/>
<gene>
    <name evidence="3" type="ORF">R50_0574</name>
</gene>
<protein>
    <submittedName>
        <fullName evidence="3">Methyltransferase type 11</fullName>
    </submittedName>
</protein>
<dbReference type="GO" id="GO:0008757">
    <property type="term" value="F:S-adenosylmethionine-dependent methyltransferase activity"/>
    <property type="evidence" value="ECO:0007669"/>
    <property type="project" value="InterPro"/>
</dbReference>
<accession>A0A6F8ZEI9</accession>
<dbReference type="AlphaFoldDB" id="A0A6F8ZEI9"/>
<keyword evidence="3" id="KW-0489">Methyltransferase</keyword>
<evidence type="ECO:0000256" key="1">
    <source>
        <dbReference type="SAM" id="MobiDB-lite"/>
    </source>
</evidence>
<feature type="domain" description="Methyltransferase type 11" evidence="2">
    <location>
        <begin position="292"/>
        <end position="391"/>
    </location>
</feature>
<dbReference type="InterPro" id="IPR013216">
    <property type="entry name" value="Methyltransf_11"/>
</dbReference>
<dbReference type="Gene3D" id="3.40.50.150">
    <property type="entry name" value="Vaccinia Virus protein VP39"/>
    <property type="match status" value="1"/>
</dbReference>
<dbReference type="KEGG" id="hfv:R50_0574"/>
<dbReference type="CDD" id="cd02440">
    <property type="entry name" value="AdoMet_MTases"/>
    <property type="match status" value="1"/>
</dbReference>
<keyword evidence="4" id="KW-1185">Reference proteome</keyword>
<dbReference type="EMBL" id="LR778114">
    <property type="protein sequence ID" value="CAB1128080.1"/>
    <property type="molecule type" value="Genomic_DNA"/>
</dbReference>
<name>A0A6F8ZEI9_9FIRM</name>
<dbReference type="Proteomes" id="UP000503399">
    <property type="component" value="Chromosome"/>
</dbReference>
<dbReference type="SUPFAM" id="SSF53335">
    <property type="entry name" value="S-adenosyl-L-methionine-dependent methyltransferases"/>
    <property type="match status" value="1"/>
</dbReference>
<sequence length="527" mass="57616">MEAAYRQGLLTAGGEGVEERYPGTGDADAPYRFVMNLLAERGAPARIRRALAADVVLCTWMNGEREEVVEPAAQAVLSRTAEGLTRRALATGAVFPARPMPEAYVRAVFQELLAGTALYQAQQRRGTRVVGAVEAREAVRRLGRYLAAEPEGLTAAARYYAIITTHEDLNAIAYYGRMAVPDFLLGTLHRPWSDMMATGQLDLYQALGAVRRTFTAAGEMLELTPRGEALLGRLRVLLEEAGEYAWRAEAQRWVIFAETDFDRIFNRIVPDVPAITRAYLDSLPLPPGAAVLEVGAGTGRVTFDLGLAARVRAAGGRLVALEPQAALRRTLEAKRAAGGWEEVEVAAGRAEALPFTDGRFDLVLAFAVLHFTELDRAVAEMVRVARPGGLVTATMMQWDPFAIPMVAAWFRPLRTLAETVGVPLGNLHGLPNGAIGAAFVRAGLERVTAVPLAPRLSAADPDAFLQFMLKGAAFYQHILSRLPFAERWRILQRLTEEGRILAAHTSREEQERTFPGERVYGYKPAGR</sequence>
<evidence type="ECO:0000259" key="2">
    <source>
        <dbReference type="Pfam" id="PF08241"/>
    </source>
</evidence>
<feature type="region of interest" description="Disordered" evidence="1">
    <location>
        <begin position="506"/>
        <end position="527"/>
    </location>
</feature>
<keyword evidence="3" id="KW-0808">Transferase</keyword>
<dbReference type="PANTHER" id="PTHR43591:SF24">
    <property type="entry name" value="2-METHOXY-6-POLYPRENYL-1,4-BENZOQUINOL METHYLASE, MITOCHONDRIAL"/>
    <property type="match status" value="1"/>
</dbReference>